<name>A0AA39T036_ACESA</name>
<evidence type="ECO:0000313" key="2">
    <source>
        <dbReference type="EMBL" id="KAK0598874.1"/>
    </source>
</evidence>
<dbReference type="AlphaFoldDB" id="A0AA39T036"/>
<feature type="region of interest" description="Disordered" evidence="1">
    <location>
        <begin position="1"/>
        <end position="22"/>
    </location>
</feature>
<feature type="compositionally biased region" description="Basic residues" evidence="1">
    <location>
        <begin position="1"/>
        <end position="19"/>
    </location>
</feature>
<sequence length="74" mass="8254">MIYKTTKKLHSGTARHHHSPPPISHLLTSILSYRSSPSTAAGAALIHVSSRFKDYGGRDWCHGSIIRVAQFYYS</sequence>
<keyword evidence="3" id="KW-1185">Reference proteome</keyword>
<protein>
    <submittedName>
        <fullName evidence="2">Uncharacterized protein</fullName>
    </submittedName>
</protein>
<reference evidence="2" key="1">
    <citation type="journal article" date="2022" name="Plant J.">
        <title>Strategies of tolerance reflected in two North American maple genomes.</title>
        <authorList>
            <person name="McEvoy S.L."/>
            <person name="Sezen U.U."/>
            <person name="Trouern-Trend A."/>
            <person name="McMahon S.M."/>
            <person name="Schaberg P.G."/>
            <person name="Yang J."/>
            <person name="Wegrzyn J.L."/>
            <person name="Swenson N.G."/>
        </authorList>
    </citation>
    <scope>NUCLEOTIDE SEQUENCE</scope>
    <source>
        <strain evidence="2">NS2018</strain>
    </source>
</reference>
<gene>
    <name evidence="2" type="ORF">LWI29_000241</name>
</gene>
<evidence type="ECO:0000256" key="1">
    <source>
        <dbReference type="SAM" id="MobiDB-lite"/>
    </source>
</evidence>
<evidence type="ECO:0000313" key="3">
    <source>
        <dbReference type="Proteomes" id="UP001168877"/>
    </source>
</evidence>
<accession>A0AA39T036</accession>
<organism evidence="2 3">
    <name type="scientific">Acer saccharum</name>
    <name type="common">Sugar maple</name>
    <dbReference type="NCBI Taxonomy" id="4024"/>
    <lineage>
        <taxon>Eukaryota</taxon>
        <taxon>Viridiplantae</taxon>
        <taxon>Streptophyta</taxon>
        <taxon>Embryophyta</taxon>
        <taxon>Tracheophyta</taxon>
        <taxon>Spermatophyta</taxon>
        <taxon>Magnoliopsida</taxon>
        <taxon>eudicotyledons</taxon>
        <taxon>Gunneridae</taxon>
        <taxon>Pentapetalae</taxon>
        <taxon>rosids</taxon>
        <taxon>malvids</taxon>
        <taxon>Sapindales</taxon>
        <taxon>Sapindaceae</taxon>
        <taxon>Hippocastanoideae</taxon>
        <taxon>Acereae</taxon>
        <taxon>Acer</taxon>
    </lineage>
</organism>
<proteinExistence type="predicted"/>
<dbReference type="Proteomes" id="UP001168877">
    <property type="component" value="Unassembled WGS sequence"/>
</dbReference>
<dbReference type="EMBL" id="JAUESC010000003">
    <property type="protein sequence ID" value="KAK0598874.1"/>
    <property type="molecule type" value="Genomic_DNA"/>
</dbReference>
<reference evidence="2" key="2">
    <citation type="submission" date="2023-06" db="EMBL/GenBank/DDBJ databases">
        <authorList>
            <person name="Swenson N.G."/>
            <person name="Wegrzyn J.L."/>
            <person name="Mcevoy S.L."/>
        </authorList>
    </citation>
    <scope>NUCLEOTIDE SEQUENCE</scope>
    <source>
        <strain evidence="2">NS2018</strain>
        <tissue evidence="2">Leaf</tissue>
    </source>
</reference>
<comment type="caution">
    <text evidence="2">The sequence shown here is derived from an EMBL/GenBank/DDBJ whole genome shotgun (WGS) entry which is preliminary data.</text>
</comment>